<accession>A0A3D9CM96</accession>
<name>A0A3D9CM96_9FLAO</name>
<evidence type="ECO:0000313" key="1">
    <source>
        <dbReference type="EMBL" id="REC66852.1"/>
    </source>
</evidence>
<protein>
    <submittedName>
        <fullName evidence="1">Uncharacterized protein</fullName>
    </submittedName>
</protein>
<gene>
    <name evidence="1" type="ORF">DRF59_11110</name>
</gene>
<organism evidence="1 2">
    <name type="scientific">Chryseobacterium flavum</name>
    <dbReference type="NCBI Taxonomy" id="415851"/>
    <lineage>
        <taxon>Bacteria</taxon>
        <taxon>Pseudomonadati</taxon>
        <taxon>Bacteroidota</taxon>
        <taxon>Flavobacteriia</taxon>
        <taxon>Flavobacteriales</taxon>
        <taxon>Weeksellaceae</taxon>
        <taxon>Chryseobacterium group</taxon>
        <taxon>Chryseobacterium</taxon>
    </lineage>
</organism>
<proteinExistence type="predicted"/>
<evidence type="ECO:0000313" key="2">
    <source>
        <dbReference type="Proteomes" id="UP000256769"/>
    </source>
</evidence>
<dbReference type="Proteomes" id="UP000256769">
    <property type="component" value="Unassembled WGS sequence"/>
</dbReference>
<dbReference type="OrthoDB" id="275225at2"/>
<reference evidence="1 2" key="1">
    <citation type="journal article" date="2007" name="Int. J. Syst. Evol. Microbiol.">
        <title>Chryseobacterium flavum sp. nov., isolated from polluted soil.</title>
        <authorList>
            <person name="Zhou Y."/>
            <person name="Dong J."/>
            <person name="Wang X."/>
            <person name="Huang X."/>
            <person name="Zhang K.Y."/>
            <person name="Zhang Y.Q."/>
            <person name="Guo Y.F."/>
            <person name="Lai R."/>
            <person name="Li W.J."/>
        </authorList>
    </citation>
    <scope>NUCLEOTIDE SEQUENCE [LARGE SCALE GENOMIC DNA]</scope>
    <source>
        <strain evidence="1 2">KCTC 12877</strain>
    </source>
</reference>
<dbReference type="RefSeq" id="WP_115959652.1">
    <property type="nucleotide sequence ID" value="NZ_CBCRVL010000032.1"/>
</dbReference>
<sequence>MAEIPENNCPKCNKPTLSPYAKQCRYCGYSWHHLCVAQFKLNHVLQITVRKFFLIGQIIEGEIKEGQRIDLRMLGLNKKPKIEAIEFALYRQDKKAWEEIALGTDILTEDEKQYLKKIDLPKIIEIIS</sequence>
<keyword evidence="2" id="KW-1185">Reference proteome</keyword>
<comment type="caution">
    <text evidence="1">The sequence shown here is derived from an EMBL/GenBank/DDBJ whole genome shotgun (WGS) entry which is preliminary data.</text>
</comment>
<dbReference type="EMBL" id="QNUE01000007">
    <property type="protein sequence ID" value="REC66852.1"/>
    <property type="molecule type" value="Genomic_DNA"/>
</dbReference>
<dbReference type="AlphaFoldDB" id="A0A3D9CM96"/>